<dbReference type="Proteomes" id="UP001499990">
    <property type="component" value="Unassembled WGS sequence"/>
</dbReference>
<gene>
    <name evidence="1" type="ORF">GCM10020367_50980</name>
</gene>
<dbReference type="EMBL" id="BAAAYL010000001">
    <property type="protein sequence ID" value="GAA3377011.1"/>
    <property type="molecule type" value="Genomic_DNA"/>
</dbReference>
<organism evidence="1 2">
    <name type="scientific">Streptomyces sannanensis</name>
    <dbReference type="NCBI Taxonomy" id="285536"/>
    <lineage>
        <taxon>Bacteria</taxon>
        <taxon>Bacillati</taxon>
        <taxon>Actinomycetota</taxon>
        <taxon>Actinomycetes</taxon>
        <taxon>Kitasatosporales</taxon>
        <taxon>Streptomycetaceae</taxon>
        <taxon>Streptomyces</taxon>
    </lineage>
</organism>
<comment type="caution">
    <text evidence="1">The sequence shown here is derived from an EMBL/GenBank/DDBJ whole genome shotgun (WGS) entry which is preliminary data.</text>
</comment>
<protein>
    <submittedName>
        <fullName evidence="1">Uncharacterized protein</fullName>
    </submittedName>
</protein>
<evidence type="ECO:0000313" key="1">
    <source>
        <dbReference type="EMBL" id="GAA3377011.1"/>
    </source>
</evidence>
<evidence type="ECO:0000313" key="2">
    <source>
        <dbReference type="Proteomes" id="UP001499990"/>
    </source>
</evidence>
<accession>A0ABP6SHG8</accession>
<reference evidence="2" key="1">
    <citation type="journal article" date="2019" name="Int. J. Syst. Evol. Microbiol.">
        <title>The Global Catalogue of Microorganisms (GCM) 10K type strain sequencing project: providing services to taxonomists for standard genome sequencing and annotation.</title>
        <authorList>
            <consortium name="The Broad Institute Genomics Platform"/>
            <consortium name="The Broad Institute Genome Sequencing Center for Infectious Disease"/>
            <person name="Wu L."/>
            <person name="Ma J."/>
        </authorList>
    </citation>
    <scope>NUCLEOTIDE SEQUENCE [LARGE SCALE GENOMIC DNA]</scope>
    <source>
        <strain evidence="2">JCM 9651</strain>
    </source>
</reference>
<proteinExistence type="predicted"/>
<name>A0ABP6SHG8_9ACTN</name>
<keyword evidence="2" id="KW-1185">Reference proteome</keyword>
<sequence>MQVRDPECGQIRHRLLGGREGEVRLELDPVGGGGCHTNVRTRPDGFCFIGFRGTGRPGRGAASAVTGKVHWLATPGTALRCVVESREYGQVRAAILRLAMHRTGRRELPGKPFRPQH</sequence>